<accession>W8EER3</accession>
<dbReference type="EMBL" id="KJ433976">
    <property type="protein sequence ID" value="AHJ88565.1"/>
    <property type="molecule type" value="Genomic_DNA"/>
</dbReference>
<evidence type="ECO:0000313" key="2">
    <source>
        <dbReference type="Proteomes" id="UP000203096"/>
    </source>
</evidence>
<evidence type="ECO:0000313" key="1">
    <source>
        <dbReference type="EMBL" id="AHJ88565.1"/>
    </source>
</evidence>
<dbReference type="RefSeq" id="YP_009009265.1">
    <property type="nucleotide sequence ID" value="NC_023600.1"/>
</dbReference>
<keyword evidence="2" id="KW-1185">Reference proteome</keyword>
<sequence>MTVRVIDVDNSQVVRAQVDRATACFYPGNRSRIVIVADAADFGAAQAALEELRAHSDRGEYLGCMDCGTSAWYPEPAPDPSESGNT</sequence>
<dbReference type="KEGG" id="vg:18505929"/>
<reference evidence="1 2" key="1">
    <citation type="journal article" date="2014" name="Genome Announc.">
        <title>Complete genome sequences of nine mycobacteriophages.</title>
        <authorList>
            <person name="Franceschelli J.J."/>
            <person name="Suarez C.A."/>
            <person name="Teran L."/>
            <person name="Raya R.R."/>
            <person name="Morbidoni H.R."/>
        </authorList>
    </citation>
    <scope>NUCLEOTIDE SEQUENCE [LARGE SCALE GENOMIC DNA]</scope>
</reference>
<dbReference type="Proteomes" id="UP000203096">
    <property type="component" value="Segment"/>
</dbReference>
<proteinExistence type="predicted"/>
<protein>
    <submittedName>
        <fullName evidence="1">Uncharacterized protein</fullName>
    </submittedName>
</protein>
<gene>
    <name evidence="1" type="ORF">Jolie1_065</name>
</gene>
<name>W8EER3_9CAUD</name>
<dbReference type="GeneID" id="18505929"/>
<organism evidence="1 2">
    <name type="scientific">Mycobacterium phage Julie1</name>
    <dbReference type="NCBI Taxonomy" id="1463812"/>
    <lineage>
        <taxon>Viruses</taxon>
        <taxon>Duplodnaviria</taxon>
        <taxon>Heunggongvirae</taxon>
        <taxon>Uroviricota</taxon>
        <taxon>Caudoviricetes</taxon>
        <taxon>Bclasvirinae</taxon>
        <taxon>Julieunavirus</taxon>
        <taxon>Julieunavirus julie1</taxon>
    </lineage>
</organism>